<comment type="similarity">
    <text evidence="1">Belongs to the NPR2 family.</text>
</comment>
<dbReference type="OrthoDB" id="338854at2759"/>
<dbReference type="InterPro" id="IPR009348">
    <property type="entry name" value="NPR2-like"/>
</dbReference>
<dbReference type="GO" id="GO:0010508">
    <property type="term" value="P:positive regulation of autophagy"/>
    <property type="evidence" value="ECO:0007669"/>
    <property type="project" value="TreeGrafter"/>
</dbReference>
<dbReference type="GO" id="GO:1904262">
    <property type="term" value="P:negative regulation of TORC1 signaling"/>
    <property type="evidence" value="ECO:0007669"/>
    <property type="project" value="TreeGrafter"/>
</dbReference>
<proteinExistence type="inferred from homology"/>
<dbReference type="PANTHER" id="PTHR12991">
    <property type="entry name" value="NITROGEN PERMEASE REGULATOR 2/TUMOR SUPPRESSOR CANDIDATE 4"/>
    <property type="match status" value="1"/>
</dbReference>
<comment type="caution">
    <text evidence="2">The sequence shown here is derived from an EMBL/GenBank/DDBJ whole genome shotgun (WGS) entry which is preliminary data.</text>
</comment>
<accession>A0A6S7H2U9</accession>
<protein>
    <submittedName>
        <fullName evidence="2">Nitrogen permease regulator 2 isoform X2</fullName>
    </submittedName>
</protein>
<sequence length="384" mass="43878">MATNLKAIMFCEFHPIAGPKIAYQVPEDFISKESFDCVAVYIITKPELQSMLITVNAFGYKFIGCPMCITNAKYSRNALLFNVCFVLDDAADVHCYKPVVKKLAAYLTSLELENGFLSQEDSKERIPGILTTILHGLNAERKCTIPINEATTIFLNLALTKGDCPKVLDHDVPIFLWENSVINAAQWDITTQQILPFIDGFRHIQKIAAQADVDLNLVRICIQNMVHFQVVTLISIFQYSNVYIPTPKINDLFQDEQLQGECVNYVARKFRRPPQFCDVFQLYCGLSAGATVRDLCSRYNPSFLRIDERCLIQFGLMKGFVRRLHKFPVLLMPESSMQPSQIKRLARWLNGDHNYDEICTETGMSHQNLDEIIENHPHITVIWK</sequence>
<dbReference type="GO" id="GO:1990130">
    <property type="term" value="C:GATOR1 complex"/>
    <property type="evidence" value="ECO:0007669"/>
    <property type="project" value="TreeGrafter"/>
</dbReference>
<evidence type="ECO:0000313" key="3">
    <source>
        <dbReference type="Proteomes" id="UP001152795"/>
    </source>
</evidence>
<dbReference type="GO" id="GO:0005096">
    <property type="term" value="F:GTPase activator activity"/>
    <property type="evidence" value="ECO:0007669"/>
    <property type="project" value="TreeGrafter"/>
</dbReference>
<dbReference type="PANTHER" id="PTHR12991:SF10">
    <property type="entry name" value="GATOR COMPLEX PROTEIN NPRL2"/>
    <property type="match status" value="1"/>
</dbReference>
<evidence type="ECO:0000256" key="1">
    <source>
        <dbReference type="ARBA" id="ARBA00008433"/>
    </source>
</evidence>
<dbReference type="AlphaFoldDB" id="A0A6S7H2U9"/>
<dbReference type="EMBL" id="CACRXK020001745">
    <property type="protein sequence ID" value="CAB3990890.1"/>
    <property type="molecule type" value="Genomic_DNA"/>
</dbReference>
<name>A0A6S7H2U9_PARCT</name>
<reference evidence="2" key="1">
    <citation type="submission" date="2020-04" db="EMBL/GenBank/DDBJ databases">
        <authorList>
            <person name="Alioto T."/>
            <person name="Alioto T."/>
            <person name="Gomez Garrido J."/>
        </authorList>
    </citation>
    <scope>NUCLEOTIDE SEQUENCE</scope>
    <source>
        <strain evidence="2">A484AB</strain>
    </source>
</reference>
<keyword evidence="3" id="KW-1185">Reference proteome</keyword>
<organism evidence="2 3">
    <name type="scientific">Paramuricea clavata</name>
    <name type="common">Red gorgonian</name>
    <name type="synonym">Violescent sea-whip</name>
    <dbReference type="NCBI Taxonomy" id="317549"/>
    <lineage>
        <taxon>Eukaryota</taxon>
        <taxon>Metazoa</taxon>
        <taxon>Cnidaria</taxon>
        <taxon>Anthozoa</taxon>
        <taxon>Octocorallia</taxon>
        <taxon>Malacalcyonacea</taxon>
        <taxon>Plexauridae</taxon>
        <taxon>Paramuricea</taxon>
    </lineage>
</organism>
<dbReference type="GO" id="GO:0005774">
    <property type="term" value="C:vacuolar membrane"/>
    <property type="evidence" value="ECO:0007669"/>
    <property type="project" value="TreeGrafter"/>
</dbReference>
<gene>
    <name evidence="2" type="ORF">PACLA_8A048563</name>
</gene>
<dbReference type="GO" id="GO:0034198">
    <property type="term" value="P:cellular response to amino acid starvation"/>
    <property type="evidence" value="ECO:0007669"/>
    <property type="project" value="TreeGrafter"/>
</dbReference>
<evidence type="ECO:0000313" key="2">
    <source>
        <dbReference type="EMBL" id="CAB3990890.1"/>
    </source>
</evidence>
<dbReference type="Pfam" id="PF06218">
    <property type="entry name" value="NPR2"/>
    <property type="match status" value="2"/>
</dbReference>
<dbReference type="Proteomes" id="UP001152795">
    <property type="component" value="Unassembled WGS sequence"/>
</dbReference>